<protein>
    <recommendedName>
        <fullName evidence="7">Fibrobacter succinogenes major paralogous domain-containing protein</fullName>
    </recommendedName>
</protein>
<sequence>MNSKKAFTLIELLVVIAIIGILATVSIISLSNARAKSRDAKRAGDMKQVQTALELFFNNNNRYPTATEWGAGQLYSTTTNSTSTYMQVIPSAPTPMDGTCTAVQNAINYFSTSNGASYVISFCLGSNTGTLTPGPKCLTPGGIVDIDCSEGPVCSDFTLYNFSTCGDTFTYCDETYPTVSIGGECWMAKNLNVGVRLAGASEQSDNGIFQKYCYNNSMAQCANYGALYQWDEAMQYSAVEGAKGICPVGWHVPSDANFTSLTRTVIADPGCDPATGCTPAGEISKRRRPAPRWLGTALMTLTLPPSPPVIGIWTASSITRELMVSSGLQPLTT</sequence>
<evidence type="ECO:0000256" key="3">
    <source>
        <dbReference type="ARBA" id="ARBA00022692"/>
    </source>
</evidence>
<dbReference type="InterPro" id="IPR011871">
    <property type="entry name" value="Fib_succ_major"/>
</dbReference>
<evidence type="ECO:0000256" key="5">
    <source>
        <dbReference type="ARBA" id="ARBA00023136"/>
    </source>
</evidence>
<dbReference type="PANTHER" id="PTHR30093:SF44">
    <property type="entry name" value="TYPE II SECRETION SYSTEM CORE PROTEIN G"/>
    <property type="match status" value="1"/>
</dbReference>
<dbReference type="InterPro" id="IPR045584">
    <property type="entry name" value="Pilin-like"/>
</dbReference>
<comment type="subcellular location">
    <subcellularLocation>
        <location evidence="1">Membrane</location>
        <topology evidence="1">Single-pass membrane protein</topology>
    </subcellularLocation>
</comment>
<dbReference type="NCBIfam" id="TIGR02145">
    <property type="entry name" value="Fib_succ_major"/>
    <property type="match status" value="1"/>
</dbReference>
<keyword evidence="2" id="KW-0488">Methylation</keyword>
<dbReference type="InterPro" id="IPR000983">
    <property type="entry name" value="Bac_GSPG_pilin"/>
</dbReference>
<dbReference type="PANTHER" id="PTHR30093">
    <property type="entry name" value="GENERAL SECRETION PATHWAY PROTEIN G"/>
    <property type="match status" value="1"/>
</dbReference>
<feature type="transmembrane region" description="Helical" evidence="6">
    <location>
        <begin position="6"/>
        <end position="28"/>
    </location>
</feature>
<evidence type="ECO:0000256" key="1">
    <source>
        <dbReference type="ARBA" id="ARBA00004167"/>
    </source>
</evidence>
<dbReference type="GO" id="GO:0016020">
    <property type="term" value="C:membrane"/>
    <property type="evidence" value="ECO:0007669"/>
    <property type="project" value="UniProtKB-SubCell"/>
</dbReference>
<gene>
    <name evidence="8" type="ORF">COX68_03950</name>
</gene>
<dbReference type="GO" id="GO:0015627">
    <property type="term" value="C:type II protein secretion system complex"/>
    <property type="evidence" value="ECO:0007669"/>
    <property type="project" value="InterPro"/>
</dbReference>
<evidence type="ECO:0000313" key="9">
    <source>
        <dbReference type="Proteomes" id="UP000228743"/>
    </source>
</evidence>
<dbReference type="SUPFAM" id="SSF54523">
    <property type="entry name" value="Pili subunits"/>
    <property type="match status" value="1"/>
</dbReference>
<dbReference type="AlphaFoldDB" id="A0A2M7VWX5"/>
<accession>A0A2M7VWX5</accession>
<evidence type="ECO:0000313" key="8">
    <source>
        <dbReference type="EMBL" id="PJA08787.1"/>
    </source>
</evidence>
<reference evidence="9" key="1">
    <citation type="submission" date="2017-09" db="EMBL/GenBank/DDBJ databases">
        <title>Depth-based differentiation of microbial function through sediment-hosted aquifers and enrichment of novel symbionts in the deep terrestrial subsurface.</title>
        <authorList>
            <person name="Probst A.J."/>
            <person name="Ladd B."/>
            <person name="Jarett J.K."/>
            <person name="Geller-Mcgrath D.E."/>
            <person name="Sieber C.M.K."/>
            <person name="Emerson J.B."/>
            <person name="Anantharaman K."/>
            <person name="Thomas B.C."/>
            <person name="Malmstrom R."/>
            <person name="Stieglmeier M."/>
            <person name="Klingl A."/>
            <person name="Woyke T."/>
            <person name="Ryan C.M."/>
            <person name="Banfield J.F."/>
        </authorList>
    </citation>
    <scope>NUCLEOTIDE SEQUENCE [LARGE SCALE GENOMIC DNA]</scope>
</reference>
<dbReference type="NCBIfam" id="TIGR02532">
    <property type="entry name" value="IV_pilin_GFxxxE"/>
    <property type="match status" value="1"/>
</dbReference>
<dbReference type="Pfam" id="PF07963">
    <property type="entry name" value="N_methyl"/>
    <property type="match status" value="1"/>
</dbReference>
<evidence type="ECO:0000256" key="4">
    <source>
        <dbReference type="ARBA" id="ARBA00022989"/>
    </source>
</evidence>
<dbReference type="EMBL" id="PFPX01000104">
    <property type="protein sequence ID" value="PJA08787.1"/>
    <property type="molecule type" value="Genomic_DNA"/>
</dbReference>
<evidence type="ECO:0000256" key="6">
    <source>
        <dbReference type="SAM" id="Phobius"/>
    </source>
</evidence>
<organism evidence="8 9">
    <name type="scientific">Candidatus Falkowbacteria bacterium CG_4_10_14_0_2_um_filter_41_15</name>
    <dbReference type="NCBI Taxonomy" id="1974554"/>
    <lineage>
        <taxon>Bacteria</taxon>
        <taxon>Candidatus Falkowiibacteriota</taxon>
    </lineage>
</organism>
<evidence type="ECO:0000256" key="2">
    <source>
        <dbReference type="ARBA" id="ARBA00022481"/>
    </source>
</evidence>
<comment type="caution">
    <text evidence="8">The sequence shown here is derived from an EMBL/GenBank/DDBJ whole genome shotgun (WGS) entry which is preliminary data.</text>
</comment>
<dbReference type="Pfam" id="PF09603">
    <property type="entry name" value="Fib_succ_major"/>
    <property type="match status" value="1"/>
</dbReference>
<dbReference type="PRINTS" id="PR00813">
    <property type="entry name" value="BCTERIALGSPG"/>
</dbReference>
<keyword evidence="3 6" id="KW-0812">Transmembrane</keyword>
<dbReference type="InterPro" id="IPR012902">
    <property type="entry name" value="N_methyl_site"/>
</dbReference>
<feature type="domain" description="Fibrobacter succinogenes major paralogous" evidence="7">
    <location>
        <begin position="179"/>
        <end position="266"/>
    </location>
</feature>
<name>A0A2M7VWX5_9BACT</name>
<keyword evidence="4 6" id="KW-1133">Transmembrane helix</keyword>
<proteinExistence type="predicted"/>
<evidence type="ECO:0000259" key="7">
    <source>
        <dbReference type="Pfam" id="PF09603"/>
    </source>
</evidence>
<dbReference type="GO" id="GO:0015628">
    <property type="term" value="P:protein secretion by the type II secretion system"/>
    <property type="evidence" value="ECO:0007669"/>
    <property type="project" value="InterPro"/>
</dbReference>
<keyword evidence="5 6" id="KW-0472">Membrane</keyword>
<dbReference type="Gene3D" id="3.30.700.10">
    <property type="entry name" value="Glycoprotein, Type 4 Pilin"/>
    <property type="match status" value="1"/>
</dbReference>
<dbReference type="Proteomes" id="UP000228743">
    <property type="component" value="Unassembled WGS sequence"/>
</dbReference>